<evidence type="ECO:0000313" key="2">
    <source>
        <dbReference type="EMBL" id="MCF2534057.1"/>
    </source>
</evidence>
<dbReference type="EMBL" id="JAKFHA010000079">
    <property type="protein sequence ID" value="MCF2534057.1"/>
    <property type="molecule type" value="Genomic_DNA"/>
</dbReference>
<dbReference type="RefSeq" id="WP_235058848.1">
    <property type="nucleotide sequence ID" value="NZ_JAKFHA010000079.1"/>
</dbReference>
<comment type="caution">
    <text evidence="2">The sequence shown here is derived from an EMBL/GenBank/DDBJ whole genome shotgun (WGS) entry which is preliminary data.</text>
</comment>
<accession>A0AA41QC38</accession>
<keyword evidence="1" id="KW-0812">Transmembrane</keyword>
<dbReference type="AlphaFoldDB" id="A0AA41QC38"/>
<evidence type="ECO:0000256" key="1">
    <source>
        <dbReference type="SAM" id="Phobius"/>
    </source>
</evidence>
<keyword evidence="3" id="KW-1185">Reference proteome</keyword>
<protein>
    <submittedName>
        <fullName evidence="2">Uncharacterized protein</fullName>
    </submittedName>
</protein>
<gene>
    <name evidence="2" type="ORF">LZ495_43515</name>
</gene>
<feature type="transmembrane region" description="Helical" evidence="1">
    <location>
        <begin position="77"/>
        <end position="95"/>
    </location>
</feature>
<name>A0AA41QC38_9ACTN</name>
<sequence>MSADVEAASKYSLVVARLCLILSAVLYVAGIFLPQFRYEYARDTLNQGALGGAIFIELLAGFFALVAFLIQRERKGLVNPGLFMMAVVASSHFTLRAVQA</sequence>
<dbReference type="Proteomes" id="UP001165378">
    <property type="component" value="Unassembled WGS sequence"/>
</dbReference>
<proteinExistence type="predicted"/>
<organism evidence="2 3">
    <name type="scientific">Yinghuangia soli</name>
    <dbReference type="NCBI Taxonomy" id="2908204"/>
    <lineage>
        <taxon>Bacteria</taxon>
        <taxon>Bacillati</taxon>
        <taxon>Actinomycetota</taxon>
        <taxon>Actinomycetes</taxon>
        <taxon>Kitasatosporales</taxon>
        <taxon>Streptomycetaceae</taxon>
        <taxon>Yinghuangia</taxon>
    </lineage>
</organism>
<evidence type="ECO:0000313" key="3">
    <source>
        <dbReference type="Proteomes" id="UP001165378"/>
    </source>
</evidence>
<feature type="transmembrane region" description="Helical" evidence="1">
    <location>
        <begin position="12"/>
        <end position="36"/>
    </location>
</feature>
<reference evidence="2" key="1">
    <citation type="submission" date="2022-01" db="EMBL/GenBank/DDBJ databases">
        <title>Genome-Based Taxonomic Classification of the Phylum Actinobacteria.</title>
        <authorList>
            <person name="Gao Y."/>
        </authorList>
    </citation>
    <scope>NUCLEOTIDE SEQUENCE</scope>
    <source>
        <strain evidence="2">KLBMP 8922</strain>
    </source>
</reference>
<feature type="transmembrane region" description="Helical" evidence="1">
    <location>
        <begin position="48"/>
        <end position="70"/>
    </location>
</feature>
<keyword evidence="1" id="KW-1133">Transmembrane helix</keyword>
<keyword evidence="1" id="KW-0472">Membrane</keyword>